<evidence type="ECO:0000313" key="1">
    <source>
        <dbReference type="EMBL" id="MCT7970427.1"/>
    </source>
</evidence>
<dbReference type="RefSeq" id="WP_368009839.1">
    <property type="nucleotide sequence ID" value="NZ_JAMXFF010000109.1"/>
</dbReference>
<name>A0ABT2N0Y4_9CYAN</name>
<proteinExistence type="predicted"/>
<dbReference type="NCBIfam" id="NF033572">
    <property type="entry name" value="transpos_ISKra4"/>
    <property type="match status" value="1"/>
</dbReference>
<reference evidence="1 2" key="1">
    <citation type="journal article" date="2022" name="Front. Microbiol.">
        <title>High genomic differentiation and limited gene flow indicate recent cryptic speciation within the genus Laspinema (cyanobacteria).</title>
        <authorList>
            <person name="Stanojkovic A."/>
            <person name="Skoupy S."/>
            <person name="Skaloud P."/>
            <person name="Dvorak P."/>
        </authorList>
    </citation>
    <scope>NUCLEOTIDE SEQUENCE [LARGE SCALE GENOMIC DNA]</scope>
    <source>
        <strain evidence="1 2">D2a</strain>
    </source>
</reference>
<protein>
    <submittedName>
        <fullName evidence="1">ISKra4 family transposase</fullName>
    </submittedName>
</protein>
<dbReference type="Proteomes" id="UP001525890">
    <property type="component" value="Unassembled WGS sequence"/>
</dbReference>
<sequence length="510" mass="57970">MTTVQQSPTFVQMDGLKQYLEELEGYIQGATTLGLAVHEVEQGLWSRVLQIGNQALQMFFALTGVGDLGETVTLPNARVVRRLEKTHQREYCSIFGTFQLERTVYGTRVGQKIEFVPTDNRLQLPQSKFSYLLQDWNQSLAVESSYFQVNETLEKILGWGLSTDSLERTNREMGSDVSSFWSSETMDAPEEEESIIVASADGKGVPIRVQSDTAPILDHKPARGPKPNRKKMATVGTVYTIAPFKRHPEEVVVSLFKQPEINVKKKRDSKSRSHPKNKKIRASLNLENDESKVKGSAVIFEWMATQLQERNSQNTKTMVVIMDGQATLWDQSKFYLKSPDKVEILDLLHVTPRIWTAAHLFCEADSPDAISFVKDYVLMLLKGQTPLVIHSWQSMAKSRGFKGQKMKALEQIIGYFQKNQERMHYDIYLAQGYPIASGVIEGACRHLVKDRLERAGMRWTIAGAQAMLNLRSTYINGDWDQFIQFRIQKEVGRLYPHQSLVKTADWPLSA</sequence>
<evidence type="ECO:0000313" key="2">
    <source>
        <dbReference type="Proteomes" id="UP001525890"/>
    </source>
</evidence>
<comment type="caution">
    <text evidence="1">The sequence shown here is derived from an EMBL/GenBank/DDBJ whole genome shotgun (WGS) entry which is preliminary data.</text>
</comment>
<gene>
    <name evidence="1" type="ORF">NG799_29370</name>
</gene>
<organism evidence="1 2">
    <name type="scientific">Laspinema palackyanum D2a</name>
    <dbReference type="NCBI Taxonomy" id="2953684"/>
    <lineage>
        <taxon>Bacteria</taxon>
        <taxon>Bacillati</taxon>
        <taxon>Cyanobacteriota</taxon>
        <taxon>Cyanophyceae</taxon>
        <taxon>Oscillatoriophycideae</taxon>
        <taxon>Oscillatoriales</taxon>
        <taxon>Laspinemataceae</taxon>
        <taxon>Laspinema</taxon>
        <taxon>Laspinema palackyanum</taxon>
    </lineage>
</organism>
<dbReference type="EMBL" id="JAMXFF010000109">
    <property type="protein sequence ID" value="MCT7970427.1"/>
    <property type="molecule type" value="Genomic_DNA"/>
</dbReference>
<accession>A0ABT2N0Y4</accession>
<keyword evidence="2" id="KW-1185">Reference proteome</keyword>